<protein>
    <submittedName>
        <fullName evidence="2">Membrane protein CcdC involved in cytochrome C biogenesis</fullName>
    </submittedName>
</protein>
<dbReference type="EMBL" id="VBRC01000001">
    <property type="protein sequence ID" value="TLK32279.1"/>
    <property type="molecule type" value="Genomic_DNA"/>
</dbReference>
<keyword evidence="5" id="KW-1185">Reference proteome</keyword>
<accession>A0AAJ5F699</accession>
<keyword evidence="1" id="KW-0812">Transmembrane</keyword>
<evidence type="ECO:0000313" key="4">
    <source>
        <dbReference type="Proteomes" id="UP000308000"/>
    </source>
</evidence>
<name>A0AAJ5F699_9DEIO</name>
<comment type="caution">
    <text evidence="3">The sequence shown here is derived from an EMBL/GenBank/DDBJ whole genome shotgun (WGS) entry which is preliminary data.</text>
</comment>
<reference evidence="2 5" key="2">
    <citation type="submission" date="2020-08" db="EMBL/GenBank/DDBJ databases">
        <title>Genomic Encyclopedia of Type Strains, Phase IV (KMG-IV): sequencing the most valuable type-strain genomes for metagenomic binning, comparative biology and taxonomic classification.</title>
        <authorList>
            <person name="Goeker M."/>
        </authorList>
    </citation>
    <scope>NUCLEOTIDE SEQUENCE [LARGE SCALE GENOMIC DNA]</scope>
    <source>
        <strain evidence="2 5">DSM 105434</strain>
    </source>
</reference>
<dbReference type="Proteomes" id="UP000536909">
    <property type="component" value="Unassembled WGS sequence"/>
</dbReference>
<evidence type="ECO:0000256" key="1">
    <source>
        <dbReference type="SAM" id="Phobius"/>
    </source>
</evidence>
<dbReference type="EMBL" id="JACHFV010000008">
    <property type="protein sequence ID" value="MBB5295651.1"/>
    <property type="molecule type" value="Genomic_DNA"/>
</dbReference>
<feature type="transmembrane region" description="Helical" evidence="1">
    <location>
        <begin position="6"/>
        <end position="22"/>
    </location>
</feature>
<evidence type="ECO:0000313" key="5">
    <source>
        <dbReference type="Proteomes" id="UP000536909"/>
    </source>
</evidence>
<feature type="transmembrane region" description="Helical" evidence="1">
    <location>
        <begin position="29"/>
        <end position="46"/>
    </location>
</feature>
<dbReference type="AlphaFoldDB" id="A0AAJ5F699"/>
<feature type="transmembrane region" description="Helical" evidence="1">
    <location>
        <begin position="136"/>
        <end position="158"/>
    </location>
</feature>
<feature type="transmembrane region" description="Helical" evidence="1">
    <location>
        <begin position="92"/>
        <end position="112"/>
    </location>
</feature>
<proteinExistence type="predicted"/>
<keyword evidence="1" id="KW-0472">Membrane</keyword>
<gene>
    <name evidence="3" type="ORF">FCS05_02220</name>
    <name evidence="2" type="ORF">HNQ10_002490</name>
</gene>
<sequence length="172" mass="18123">MSTLDWTLNLAILALMISTVVGKRTVTLMTYLRPLVIVGGVGVYFLQDLPTAGHDVPLELAGVLLGVVFGVLAAAASRVYRQGERVVVQSGGAYAAVWLAAIGLRVAFAELATRNPGFGRWVAEFSMQHAITGADAWRAAFVLMALAMVVTRVALIALRSSSARGPSLAAAR</sequence>
<reference evidence="3 4" key="1">
    <citation type="submission" date="2019-04" db="EMBL/GenBank/DDBJ databases">
        <title>Deinococcus metalilatus MA1002 mutant No.5.</title>
        <authorList>
            <person name="Park W."/>
            <person name="Park C."/>
        </authorList>
    </citation>
    <scope>NUCLEOTIDE SEQUENCE [LARGE SCALE GENOMIC DNA]</scope>
    <source>
        <strain evidence="3 4">MA1002-m5</strain>
    </source>
</reference>
<keyword evidence="1" id="KW-1133">Transmembrane helix</keyword>
<evidence type="ECO:0000313" key="3">
    <source>
        <dbReference type="EMBL" id="TLK32279.1"/>
    </source>
</evidence>
<organism evidence="3 4">
    <name type="scientific">Deinococcus metallilatus</name>
    <dbReference type="NCBI Taxonomy" id="1211322"/>
    <lineage>
        <taxon>Bacteria</taxon>
        <taxon>Thermotogati</taxon>
        <taxon>Deinococcota</taxon>
        <taxon>Deinococci</taxon>
        <taxon>Deinococcales</taxon>
        <taxon>Deinococcaceae</taxon>
        <taxon>Deinococcus</taxon>
    </lineage>
</organism>
<dbReference type="RefSeq" id="WP_138223705.1">
    <property type="nucleotide sequence ID" value="NZ_BSUI01000005.1"/>
</dbReference>
<feature type="transmembrane region" description="Helical" evidence="1">
    <location>
        <begin position="58"/>
        <end position="80"/>
    </location>
</feature>
<dbReference type="Proteomes" id="UP000308000">
    <property type="component" value="Unassembled WGS sequence"/>
</dbReference>
<evidence type="ECO:0000313" key="2">
    <source>
        <dbReference type="EMBL" id="MBB5295651.1"/>
    </source>
</evidence>